<evidence type="ECO:0000256" key="2">
    <source>
        <dbReference type="SAM" id="MobiDB-lite"/>
    </source>
</evidence>
<reference evidence="4 5" key="1">
    <citation type="submission" date="2016-02" db="EMBL/GenBank/DDBJ databases">
        <title>Genome analysis of coral dinoflagellate symbionts highlights evolutionary adaptations to a symbiotic lifestyle.</title>
        <authorList>
            <person name="Aranda M."/>
            <person name="Li Y."/>
            <person name="Liew Y.J."/>
            <person name="Baumgarten S."/>
            <person name="Simakov O."/>
            <person name="Wilson M."/>
            <person name="Piel J."/>
            <person name="Ashoor H."/>
            <person name="Bougouffa S."/>
            <person name="Bajic V.B."/>
            <person name="Ryu T."/>
            <person name="Ravasi T."/>
            <person name="Bayer T."/>
            <person name="Micklem G."/>
            <person name="Kim H."/>
            <person name="Bhak J."/>
            <person name="Lajeunesse T.C."/>
            <person name="Voolstra C.R."/>
        </authorList>
    </citation>
    <scope>NUCLEOTIDE SEQUENCE [LARGE SCALE GENOMIC DNA]</scope>
    <source>
        <strain evidence="4 5">CCMP2467</strain>
    </source>
</reference>
<feature type="region of interest" description="Disordered" evidence="2">
    <location>
        <begin position="591"/>
        <end position="610"/>
    </location>
</feature>
<dbReference type="PROSITE" id="PS50222">
    <property type="entry name" value="EF_HAND_2"/>
    <property type="match status" value="1"/>
</dbReference>
<feature type="region of interest" description="Disordered" evidence="2">
    <location>
        <begin position="905"/>
        <end position="992"/>
    </location>
</feature>
<name>A0A1Q9C035_SYMMI</name>
<feature type="region of interest" description="Disordered" evidence="2">
    <location>
        <begin position="63"/>
        <end position="84"/>
    </location>
</feature>
<evidence type="ECO:0000256" key="1">
    <source>
        <dbReference type="ARBA" id="ARBA00022837"/>
    </source>
</evidence>
<dbReference type="Gene3D" id="1.10.238.10">
    <property type="entry name" value="EF-hand"/>
    <property type="match status" value="1"/>
</dbReference>
<feature type="domain" description="EF-hand" evidence="3">
    <location>
        <begin position="1266"/>
        <end position="1301"/>
    </location>
</feature>
<dbReference type="InterPro" id="IPR018247">
    <property type="entry name" value="EF_Hand_1_Ca_BS"/>
</dbReference>
<dbReference type="Proteomes" id="UP000186817">
    <property type="component" value="Unassembled WGS sequence"/>
</dbReference>
<feature type="compositionally biased region" description="Low complexity" evidence="2">
    <location>
        <begin position="66"/>
        <end position="82"/>
    </location>
</feature>
<feature type="compositionally biased region" description="Basic and acidic residues" evidence="2">
    <location>
        <begin position="942"/>
        <end position="974"/>
    </location>
</feature>
<protein>
    <recommendedName>
        <fullName evidence="3">EF-hand domain-containing protein</fullName>
    </recommendedName>
</protein>
<organism evidence="4 5">
    <name type="scientific">Symbiodinium microadriaticum</name>
    <name type="common">Dinoflagellate</name>
    <name type="synonym">Zooxanthella microadriatica</name>
    <dbReference type="NCBI Taxonomy" id="2951"/>
    <lineage>
        <taxon>Eukaryota</taxon>
        <taxon>Sar</taxon>
        <taxon>Alveolata</taxon>
        <taxon>Dinophyceae</taxon>
        <taxon>Suessiales</taxon>
        <taxon>Symbiodiniaceae</taxon>
        <taxon>Symbiodinium</taxon>
    </lineage>
</organism>
<dbReference type="PROSITE" id="PS00018">
    <property type="entry name" value="EF_HAND_1"/>
    <property type="match status" value="1"/>
</dbReference>
<evidence type="ECO:0000259" key="3">
    <source>
        <dbReference type="PROSITE" id="PS50222"/>
    </source>
</evidence>
<dbReference type="EMBL" id="LSRX01002072">
    <property type="protein sequence ID" value="OLP76288.1"/>
    <property type="molecule type" value="Genomic_DNA"/>
</dbReference>
<dbReference type="InterPro" id="IPR011992">
    <property type="entry name" value="EF-hand-dom_pair"/>
</dbReference>
<proteinExistence type="predicted"/>
<accession>A0A1Q9C035</accession>
<keyword evidence="1" id="KW-0106">Calcium</keyword>
<feature type="compositionally biased region" description="Basic and acidic residues" evidence="2">
    <location>
        <begin position="982"/>
        <end position="992"/>
    </location>
</feature>
<feature type="compositionally biased region" description="Polar residues" evidence="2">
    <location>
        <begin position="591"/>
        <end position="604"/>
    </location>
</feature>
<comment type="caution">
    <text evidence="4">The sequence shown here is derived from an EMBL/GenBank/DDBJ whole genome shotgun (WGS) entry which is preliminary data.</text>
</comment>
<keyword evidence="5" id="KW-1185">Reference proteome</keyword>
<evidence type="ECO:0000313" key="5">
    <source>
        <dbReference type="Proteomes" id="UP000186817"/>
    </source>
</evidence>
<dbReference type="GO" id="GO:0005509">
    <property type="term" value="F:calcium ion binding"/>
    <property type="evidence" value="ECO:0007669"/>
    <property type="project" value="InterPro"/>
</dbReference>
<dbReference type="OrthoDB" id="423374at2759"/>
<dbReference type="SUPFAM" id="SSF47473">
    <property type="entry name" value="EF-hand"/>
    <property type="match status" value="1"/>
</dbReference>
<sequence>MGGQQSYGWGFFLEWMGAEDEELQVPGAEPFCRLTMAGAAVSGRVETIQKALAPQAARLVTTSMSAHPAQPTHPAHAAHAAHSQLRAEKELLTEEASEAKAESTALRGQLKTLEARCEKQALQVAELSLEPAQIVRRLQGEVAFLENRVLEQQAALEVGAKKAELTLRAELDVKSHEVLTLRRTMEARENEVRRYQQELEAIIAELSVLRDTGDDVYVRRGLAELCRELLCPYLYSGTEVRSHDMAVTTRRIDPRMVPAVAEPLCRICGAPSGRPPRLEKARLVTLQVGTSCKQPSAFGIAPVWRRRSPCFLVSTTPSSTVSGENRQRRSAHANHCPPGLTSKLWVFAHFPRRRPPAGEYTAVMDTPFGGRHCWVAESAITFVSCTLGSSAAGDAESTGDAAYKQRKDFAARRMVSAPVACNKLYTRVASKRSHRAEMCPQHQHLDGSSVSQPIMTKLSSEFEEYRASKFEFEASTLQPLVEAIRLESSGADPPHWPIPQSRPKSGLQSAVVRKTPAKFVMVASPFRDRGPEAVQGLQEQVQGRSFQRRIRRLISQLVSLKQVVASGPAPCADFCLFGPYGLLLLGKQTFTSSRPQNNGPNGSSRSEHHTTAGWRLGKSCRLSDAERLEAYAKHVQGYVTPFGDDWWLVYRAENRLRCEHMELLRRIHHEKHDYGYTQARSWNAVFAAAIRDSEFWTCELVTPAPLWLSQQRAPASSSQGKGGSSANTGGSPIKTGHEDQQPQGPVSEERAGAGSEATRVVEVSNDEALGTSAPGQRAPSTGQSSWRHPPAMQVYPTIRIELSDQDTGVAKQRAEEHCAGVSRYANISSVKPLAEIPDGRTGSRPKEGPSAVLLSEFGKTLEQDDACTILQLTSLMDPCNVDGCSSAACTPQNFPAVAAQGFRAETRSRTVPDLPDPDLAAATEGKMTNLPSCRSPSRPRSPKHDELYEDAAARRERHQDRLGEQMRRQQRNEAEEQMGWEGGEKRGRERLEKERWQDHDQNAFPQARPEFFPPSAGPLQEDLRSHLERELELLQKRQLAREKEEMQECTFWPNTSRKAPLLVTEGTITSKLSYEAIRSGSRSRNSINGINALGPECEQQLRFDEVAVGVGAAAAALRTSVSRFGSYTRHTPSRAKSAVKKTRAGLQQHRSKASSLSRRSVILVLNMRAAVRGLSALAWLQAVLAAPKTGKGSGGSLDDLQAFADKFKGTENNPEAAASALNSLDPTTLGNSMADLMVNAMDKDGDGILTETEIASVSAPPGADGDTLQKAKDMFKQMDKNGDEQVTRKEAQAYFQQLGNTLKGMTGMMGGEAPSSEL</sequence>
<evidence type="ECO:0000313" key="4">
    <source>
        <dbReference type="EMBL" id="OLP76288.1"/>
    </source>
</evidence>
<feature type="region of interest" description="Disordered" evidence="2">
    <location>
        <begin position="710"/>
        <end position="789"/>
    </location>
</feature>
<dbReference type="InterPro" id="IPR002048">
    <property type="entry name" value="EF_hand_dom"/>
</dbReference>
<gene>
    <name evidence="4" type="ORF">AK812_SmicGene43797</name>
</gene>